<protein>
    <submittedName>
        <fullName evidence="1">9532_t:CDS:1</fullName>
    </submittedName>
</protein>
<dbReference type="EMBL" id="CAJVPM010038083">
    <property type="protein sequence ID" value="CAG8697172.1"/>
    <property type="molecule type" value="Genomic_DNA"/>
</dbReference>
<sequence>PNTLEYCLAHTEASIVIVSKSFIKNLLNISHKLPALKAIITIDPLDGLTYRSEAIQKNILLYEFTQIEKFGQQHFKEHVPSQPDDLLTIMYTSGTTGIPKGVMLSHSNIMATLCPIFDSPDEEPGSRVISYLPMAHIYGLMMEVLAINLGFSVGYFSGSTTRLFEDVRILQPISFPSVPKIFMELYQSIRAATIDAPGVKGEIARQAYQKKLAHFKKTG</sequence>
<keyword evidence="2" id="KW-1185">Reference proteome</keyword>
<reference evidence="1" key="1">
    <citation type="submission" date="2021-06" db="EMBL/GenBank/DDBJ databases">
        <authorList>
            <person name="Kallberg Y."/>
            <person name="Tangrot J."/>
            <person name="Rosling A."/>
        </authorList>
    </citation>
    <scope>NUCLEOTIDE SEQUENCE</scope>
    <source>
        <strain evidence="1">AU212A</strain>
    </source>
</reference>
<evidence type="ECO:0000313" key="1">
    <source>
        <dbReference type="EMBL" id="CAG8697172.1"/>
    </source>
</evidence>
<gene>
    <name evidence="1" type="ORF">SCALOS_LOCUS10361</name>
</gene>
<proteinExistence type="predicted"/>
<name>A0ACA9P8Y7_9GLOM</name>
<organism evidence="1 2">
    <name type="scientific">Scutellospora calospora</name>
    <dbReference type="NCBI Taxonomy" id="85575"/>
    <lineage>
        <taxon>Eukaryota</taxon>
        <taxon>Fungi</taxon>
        <taxon>Fungi incertae sedis</taxon>
        <taxon>Mucoromycota</taxon>
        <taxon>Glomeromycotina</taxon>
        <taxon>Glomeromycetes</taxon>
        <taxon>Diversisporales</taxon>
        <taxon>Gigasporaceae</taxon>
        <taxon>Scutellospora</taxon>
    </lineage>
</organism>
<dbReference type="Proteomes" id="UP000789860">
    <property type="component" value="Unassembled WGS sequence"/>
</dbReference>
<feature type="non-terminal residue" evidence="1">
    <location>
        <position position="1"/>
    </location>
</feature>
<evidence type="ECO:0000313" key="2">
    <source>
        <dbReference type="Proteomes" id="UP000789860"/>
    </source>
</evidence>
<feature type="non-terminal residue" evidence="1">
    <location>
        <position position="219"/>
    </location>
</feature>
<comment type="caution">
    <text evidence="1">The sequence shown here is derived from an EMBL/GenBank/DDBJ whole genome shotgun (WGS) entry which is preliminary data.</text>
</comment>
<accession>A0ACA9P8Y7</accession>